<dbReference type="InterPro" id="IPR050834">
    <property type="entry name" value="Glycosyltransf_2"/>
</dbReference>
<sequence length="587" mass="63450">MASAAGAATRPAVSLVIPTYNRPETLRRLLSAVGRSEPPVGGLEVIVVDDGSAHDTAEIAGSFGARHIRQQNAGPAAARERGWRAAAGESIVFLDDDCVPAPDAIRRLADALETVDGVGARVLPLSGDDIVSEFVHLEGLVGHGLAGDGRIRWLVTAAVAFRRSALEHVGGFDLGFRAAGEDVDLTLRLLEAGHHLRLEPAAVVYHDHCKGLGNLSKIYFRRGRAAPRLSLKHAIYRTDTMRSVGGYLVPREWARQYRGYRLGASRGRSLGFLALRAALTLPYATGIAMGQPRQRPGTACANSSPRPARRRSISSLTSELGRLLDSVVIFRNWPAVLRDIVLQRLGWSQRDMLAITRRGTRIHCRNQGLSRAPIYQVFADDDYGLVDYAAVHQGEQLTVIDIGAHVGSFALAVCELLPGASVTSYEPSPTSVEYLRRNVEANGLSERVRTIAKAVGGGSEPVVLYEASDASCVSSTTAWLAPAGAVQRTVESVSFDDVIGPSQDDIDLLKVDCEGAEYEIVRGGSPSSWRRVRRLVIEHHAVPGESWSELRRSLADLGFRVLKERPDGTASGLVILERRDPLLEGSQ</sequence>
<dbReference type="GO" id="GO:0008168">
    <property type="term" value="F:methyltransferase activity"/>
    <property type="evidence" value="ECO:0007669"/>
    <property type="project" value="UniProtKB-KW"/>
</dbReference>
<dbReference type="AlphaFoldDB" id="A0A934KD90"/>
<dbReference type="InterPro" id="IPR006342">
    <property type="entry name" value="FkbM_mtfrase"/>
</dbReference>
<dbReference type="EMBL" id="JAEKNN010000009">
    <property type="protein sequence ID" value="MBJ7608234.1"/>
    <property type="molecule type" value="Genomic_DNA"/>
</dbReference>
<dbReference type="Pfam" id="PF00535">
    <property type="entry name" value="Glycos_transf_2"/>
    <property type="match status" value="1"/>
</dbReference>
<dbReference type="Gene3D" id="3.40.50.150">
    <property type="entry name" value="Vaccinia Virus protein VP39"/>
    <property type="match status" value="1"/>
</dbReference>
<feature type="region of interest" description="Disordered" evidence="1">
    <location>
        <begin position="292"/>
        <end position="311"/>
    </location>
</feature>
<dbReference type="PANTHER" id="PTHR43685">
    <property type="entry name" value="GLYCOSYLTRANSFERASE"/>
    <property type="match status" value="1"/>
</dbReference>
<evidence type="ECO:0000313" key="5">
    <source>
        <dbReference type="Proteomes" id="UP000614410"/>
    </source>
</evidence>
<accession>A0A934KD90</accession>
<dbReference type="Gene3D" id="3.90.550.10">
    <property type="entry name" value="Spore Coat Polysaccharide Biosynthesis Protein SpsA, Chain A"/>
    <property type="match status" value="1"/>
</dbReference>
<feature type="domain" description="Glycosyltransferase 2-like" evidence="2">
    <location>
        <begin position="14"/>
        <end position="116"/>
    </location>
</feature>
<comment type="caution">
    <text evidence="4">The sequence shown here is derived from an EMBL/GenBank/DDBJ whole genome shotgun (WGS) entry which is preliminary data.</text>
</comment>
<name>A0A934KD90_9BACT</name>
<reference evidence="4 5" key="1">
    <citation type="submission" date="2020-10" db="EMBL/GenBank/DDBJ databases">
        <title>Ca. Dormibacterota MAGs.</title>
        <authorList>
            <person name="Montgomery K."/>
        </authorList>
    </citation>
    <scope>NUCLEOTIDE SEQUENCE [LARGE SCALE GENOMIC DNA]</scope>
    <source>
        <strain evidence="4">Mitchell_Peninsula_5</strain>
    </source>
</reference>
<feature type="domain" description="Methyltransferase FkbM" evidence="3">
    <location>
        <begin position="401"/>
        <end position="561"/>
    </location>
</feature>
<dbReference type="Pfam" id="PF05050">
    <property type="entry name" value="Methyltransf_21"/>
    <property type="match status" value="1"/>
</dbReference>
<dbReference type="Proteomes" id="UP000614410">
    <property type="component" value="Unassembled WGS sequence"/>
</dbReference>
<organism evidence="4 5">
    <name type="scientific">Candidatus Amunia macphersoniae</name>
    <dbReference type="NCBI Taxonomy" id="3127014"/>
    <lineage>
        <taxon>Bacteria</taxon>
        <taxon>Bacillati</taxon>
        <taxon>Candidatus Dormiibacterota</taxon>
        <taxon>Candidatus Dormibacteria</taxon>
        <taxon>Candidatus Aeolococcales</taxon>
        <taxon>Candidatus Aeolococcaceae</taxon>
        <taxon>Candidatus Amunia</taxon>
    </lineage>
</organism>
<protein>
    <submittedName>
        <fullName evidence="4">FkbM family methyltransferase</fullName>
    </submittedName>
</protein>
<keyword evidence="4" id="KW-0808">Transferase</keyword>
<dbReference type="NCBIfam" id="TIGR01444">
    <property type="entry name" value="fkbM_fam"/>
    <property type="match status" value="1"/>
</dbReference>
<dbReference type="SUPFAM" id="SSF53335">
    <property type="entry name" value="S-adenosyl-L-methionine-dependent methyltransferases"/>
    <property type="match status" value="1"/>
</dbReference>
<evidence type="ECO:0000256" key="1">
    <source>
        <dbReference type="SAM" id="MobiDB-lite"/>
    </source>
</evidence>
<gene>
    <name evidence="4" type="ORF">JF887_02225</name>
</gene>
<dbReference type="PANTHER" id="PTHR43685:SF3">
    <property type="entry name" value="SLR2126 PROTEIN"/>
    <property type="match status" value="1"/>
</dbReference>
<evidence type="ECO:0000313" key="4">
    <source>
        <dbReference type="EMBL" id="MBJ7608234.1"/>
    </source>
</evidence>
<evidence type="ECO:0000259" key="2">
    <source>
        <dbReference type="Pfam" id="PF00535"/>
    </source>
</evidence>
<keyword evidence="4" id="KW-0489">Methyltransferase</keyword>
<dbReference type="GO" id="GO:0032259">
    <property type="term" value="P:methylation"/>
    <property type="evidence" value="ECO:0007669"/>
    <property type="project" value="UniProtKB-KW"/>
</dbReference>
<evidence type="ECO:0000259" key="3">
    <source>
        <dbReference type="Pfam" id="PF05050"/>
    </source>
</evidence>
<dbReference type="SUPFAM" id="SSF53448">
    <property type="entry name" value="Nucleotide-diphospho-sugar transferases"/>
    <property type="match status" value="1"/>
</dbReference>
<proteinExistence type="predicted"/>
<dbReference type="InterPro" id="IPR029063">
    <property type="entry name" value="SAM-dependent_MTases_sf"/>
</dbReference>
<dbReference type="InterPro" id="IPR029044">
    <property type="entry name" value="Nucleotide-diphossugar_trans"/>
</dbReference>
<dbReference type="InterPro" id="IPR001173">
    <property type="entry name" value="Glyco_trans_2-like"/>
</dbReference>